<dbReference type="SUPFAM" id="SSF49899">
    <property type="entry name" value="Concanavalin A-like lectins/glucanases"/>
    <property type="match status" value="1"/>
</dbReference>
<keyword evidence="2 4" id="KW-0863">Zinc-finger</keyword>
<evidence type="ECO:0000256" key="5">
    <source>
        <dbReference type="SAM" id="Coils"/>
    </source>
</evidence>
<dbReference type="PRINTS" id="PR01407">
    <property type="entry name" value="BUTYPHLNCDUF"/>
</dbReference>
<dbReference type="Pfam" id="PF13445">
    <property type="entry name" value="zf-RING_UBOX"/>
    <property type="match status" value="1"/>
</dbReference>
<accession>A0A6I8N9Q6</accession>
<dbReference type="AlphaFoldDB" id="A0A6I8N9Q6"/>
<evidence type="ECO:0000259" key="9">
    <source>
        <dbReference type="PROSITE" id="PS50188"/>
    </source>
</evidence>
<evidence type="ECO:0000256" key="4">
    <source>
        <dbReference type="PROSITE-ProRule" id="PRU00024"/>
    </source>
</evidence>
<evidence type="ECO:0000259" key="8">
    <source>
        <dbReference type="PROSITE" id="PS50119"/>
    </source>
</evidence>
<dbReference type="InterPro" id="IPR027370">
    <property type="entry name" value="Znf-RING_euk"/>
</dbReference>
<dbReference type="SUPFAM" id="SSF57850">
    <property type="entry name" value="RING/U-box"/>
    <property type="match status" value="1"/>
</dbReference>
<dbReference type="GeneTree" id="ENSGT00940000160868"/>
<dbReference type="InterPro" id="IPR006574">
    <property type="entry name" value="PRY"/>
</dbReference>
<feature type="compositionally biased region" description="Low complexity" evidence="6">
    <location>
        <begin position="72"/>
        <end position="86"/>
    </location>
</feature>
<dbReference type="PANTHER" id="PTHR24103">
    <property type="entry name" value="E3 UBIQUITIN-PROTEIN LIGASE TRIM"/>
    <property type="match status" value="1"/>
</dbReference>
<dbReference type="InterPro" id="IPR003879">
    <property type="entry name" value="Butyrophylin_SPRY"/>
</dbReference>
<dbReference type="InterPro" id="IPR013320">
    <property type="entry name" value="ConA-like_dom_sf"/>
</dbReference>
<gene>
    <name evidence="10" type="primary">TRIM35</name>
</gene>
<dbReference type="Bgee" id="ENSOANG00000011269">
    <property type="expression patterns" value="Expressed in fibroblast and 8 other cell types or tissues"/>
</dbReference>
<dbReference type="GO" id="GO:0045930">
    <property type="term" value="P:negative regulation of mitotic cell cycle"/>
    <property type="evidence" value="ECO:0007669"/>
    <property type="project" value="Ensembl"/>
</dbReference>
<evidence type="ECO:0000313" key="11">
    <source>
        <dbReference type="Proteomes" id="UP000002279"/>
    </source>
</evidence>
<dbReference type="CDD" id="cd16599">
    <property type="entry name" value="RING-HC_TRIM35_C-IV"/>
    <property type="match status" value="1"/>
</dbReference>
<evidence type="ECO:0000313" key="10">
    <source>
        <dbReference type="Ensembl" id="ENSOANP00000037779.1"/>
    </source>
</evidence>
<dbReference type="InterPro" id="IPR001841">
    <property type="entry name" value="Znf_RING"/>
</dbReference>
<feature type="domain" description="B box-type" evidence="8">
    <location>
        <begin position="206"/>
        <end position="247"/>
    </location>
</feature>
<evidence type="ECO:0000256" key="6">
    <source>
        <dbReference type="SAM" id="MobiDB-lite"/>
    </source>
</evidence>
<dbReference type="Ensembl" id="ENSOANT00000069338.1">
    <property type="protein sequence ID" value="ENSOANP00000037779.1"/>
    <property type="gene ID" value="ENSOANG00000011269.3"/>
</dbReference>
<protein>
    <submittedName>
        <fullName evidence="10">Tripartite motif containing 35</fullName>
    </submittedName>
</protein>
<evidence type="ECO:0000259" key="7">
    <source>
        <dbReference type="PROSITE" id="PS50089"/>
    </source>
</evidence>
<feature type="region of interest" description="Disordered" evidence="6">
    <location>
        <begin position="1"/>
        <end position="109"/>
    </location>
</feature>
<dbReference type="SUPFAM" id="SSF57845">
    <property type="entry name" value="B-box zinc-binding domain"/>
    <property type="match status" value="1"/>
</dbReference>
<feature type="domain" description="B30.2/SPRY" evidence="9">
    <location>
        <begin position="394"/>
        <end position="591"/>
    </location>
</feature>
<keyword evidence="11" id="KW-1185">Reference proteome</keyword>
<dbReference type="InParanoid" id="A0A6I8N9Q6"/>
<dbReference type="Pfam" id="PF00643">
    <property type="entry name" value="zf-B_box"/>
    <property type="match status" value="1"/>
</dbReference>
<dbReference type="InterPro" id="IPR043136">
    <property type="entry name" value="B30.2/SPRY_sf"/>
</dbReference>
<dbReference type="PROSITE" id="PS50089">
    <property type="entry name" value="ZF_RING_2"/>
    <property type="match status" value="1"/>
</dbReference>
<dbReference type="Proteomes" id="UP000002279">
    <property type="component" value="Chromosome X2"/>
</dbReference>
<dbReference type="InterPro" id="IPR017907">
    <property type="entry name" value="Znf_RING_CS"/>
</dbReference>
<dbReference type="GO" id="GO:0061630">
    <property type="term" value="F:ubiquitin protein ligase activity"/>
    <property type="evidence" value="ECO:0000318"/>
    <property type="project" value="GO_Central"/>
</dbReference>
<organism evidence="10 11">
    <name type="scientific">Ornithorhynchus anatinus</name>
    <name type="common">Duckbill platypus</name>
    <dbReference type="NCBI Taxonomy" id="9258"/>
    <lineage>
        <taxon>Eukaryota</taxon>
        <taxon>Metazoa</taxon>
        <taxon>Chordata</taxon>
        <taxon>Craniata</taxon>
        <taxon>Vertebrata</taxon>
        <taxon>Euteleostomi</taxon>
        <taxon>Mammalia</taxon>
        <taxon>Monotremata</taxon>
        <taxon>Ornithorhynchidae</taxon>
        <taxon>Ornithorhynchus</taxon>
    </lineage>
</organism>
<dbReference type="GO" id="GO:0044790">
    <property type="term" value="P:suppression of viral release by host"/>
    <property type="evidence" value="ECO:0007669"/>
    <property type="project" value="Ensembl"/>
</dbReference>
<proteinExistence type="predicted"/>
<evidence type="ECO:0000256" key="2">
    <source>
        <dbReference type="ARBA" id="ARBA00022771"/>
    </source>
</evidence>
<dbReference type="PROSITE" id="PS50188">
    <property type="entry name" value="B302_SPRY"/>
    <property type="match status" value="1"/>
</dbReference>
<reference evidence="10 11" key="1">
    <citation type="journal article" date="2008" name="Nature">
        <title>Genome analysis of the platypus reveals unique signatures of evolution.</title>
        <authorList>
            <person name="Warren W.C."/>
            <person name="Hillier L.W."/>
            <person name="Marshall Graves J.A."/>
            <person name="Birney E."/>
            <person name="Ponting C.P."/>
            <person name="Grutzner F."/>
            <person name="Belov K."/>
            <person name="Miller W."/>
            <person name="Clarke L."/>
            <person name="Chinwalla A.T."/>
            <person name="Yang S.P."/>
            <person name="Heger A."/>
            <person name="Locke D.P."/>
            <person name="Miethke P."/>
            <person name="Waters P.D."/>
            <person name="Veyrunes F."/>
            <person name="Fulton L."/>
            <person name="Fulton B."/>
            <person name="Graves T."/>
            <person name="Wallis J."/>
            <person name="Puente X.S."/>
            <person name="Lopez-Otin C."/>
            <person name="Ordonez G.R."/>
            <person name="Eichler E.E."/>
            <person name="Chen L."/>
            <person name="Cheng Z."/>
            <person name="Deakin J.E."/>
            <person name="Alsop A."/>
            <person name="Thompson K."/>
            <person name="Kirby P."/>
            <person name="Papenfuss A.T."/>
            <person name="Wakefield M.J."/>
            <person name="Olender T."/>
            <person name="Lancet D."/>
            <person name="Huttley G.A."/>
            <person name="Smit A.F."/>
            <person name="Pask A."/>
            <person name="Temple-Smith P."/>
            <person name="Batzer M.A."/>
            <person name="Walker J.A."/>
            <person name="Konkel M.K."/>
            <person name="Harris R.S."/>
            <person name="Whittington C.M."/>
            <person name="Wong E.S."/>
            <person name="Gemmell N.J."/>
            <person name="Buschiazzo E."/>
            <person name="Vargas Jentzsch I.M."/>
            <person name="Merkel A."/>
            <person name="Schmitz J."/>
            <person name="Zemann A."/>
            <person name="Churakov G."/>
            <person name="Kriegs J.O."/>
            <person name="Brosius J."/>
            <person name="Murchison E.P."/>
            <person name="Sachidanandam R."/>
            <person name="Smith C."/>
            <person name="Hannon G.J."/>
            <person name="Tsend-Ayush E."/>
            <person name="McMillan D."/>
            <person name="Attenborough R."/>
            <person name="Rens W."/>
            <person name="Ferguson-Smith M."/>
            <person name="Lefevre C.M."/>
            <person name="Sharp J.A."/>
            <person name="Nicholas K.R."/>
            <person name="Ray D.A."/>
            <person name="Kube M."/>
            <person name="Reinhardt R."/>
            <person name="Pringle T.H."/>
            <person name="Taylor J."/>
            <person name="Jones R.C."/>
            <person name="Nixon B."/>
            <person name="Dacheux J.L."/>
            <person name="Niwa H."/>
            <person name="Sekita Y."/>
            <person name="Huang X."/>
            <person name="Stark A."/>
            <person name="Kheradpour P."/>
            <person name="Kellis M."/>
            <person name="Flicek P."/>
            <person name="Chen Y."/>
            <person name="Webber C."/>
            <person name="Hardison R."/>
            <person name="Nelson J."/>
            <person name="Hallsworth-Pepin K."/>
            <person name="Delehaunty K."/>
            <person name="Markovic C."/>
            <person name="Minx P."/>
            <person name="Feng Y."/>
            <person name="Kremitzki C."/>
            <person name="Mitreva M."/>
            <person name="Glasscock J."/>
            <person name="Wylie T."/>
            <person name="Wohldmann P."/>
            <person name="Thiru P."/>
            <person name="Nhan M.N."/>
            <person name="Pohl C.S."/>
            <person name="Smith S.M."/>
            <person name="Hou S."/>
            <person name="Nefedov M."/>
            <person name="de Jong P.J."/>
            <person name="Renfree M.B."/>
            <person name="Mardis E.R."/>
            <person name="Wilson R.K."/>
        </authorList>
    </citation>
    <scope>NUCLEOTIDE SEQUENCE [LARGE SCALE GENOMIC DNA]</scope>
    <source>
        <strain evidence="10 11">Glennie</strain>
    </source>
</reference>
<dbReference type="CDD" id="cd22249">
    <property type="entry name" value="UDM1_RNF168_RNF169-like"/>
    <property type="match status" value="1"/>
</dbReference>
<sequence length="601" mass="66772">MKMGGGGRNRFDRRRIWSKNRGAEGRNRGRRTGIGAGDEGPRRWEGDGASWGGRGGRGRFNWGLSPAKPVGRARSPASAAPPESSPGRLPPRPKGVVRPPQAVQEPPPPPALKEELLCAICYDPFRDAVTLRCGHNFCRGCVSRCWALRGPPACPVCKERASPAGLRPNHTLNNLVDKLLSQEAEGARRAGGGTGTGTGSGTGTRRHSGLCRLHRAPLSVFCLDDKELLCCACQGDPKHRGHRLQPVEGTARDYRAKCRNMEHCLREKVKAFRTVRRSYESIVKHNQVEAAWLEDRIRQEFEKLREFLRLEEQAALAAVAEEKAQKLHQAEEKIKQLEEEAETVALEIRRLQAEMEEDDVSFLMKHKSRKRRLTCTAEPEPVQSGLLIDLSQALDSLQFRVWKKMLNIVEAVPFSFDPNTAGGWLSVSDSLTAVTNQGYRVPVENPERFSSAPCLLGSRVLAHGAHTWEVEVGTLPSWRVGVTRALPGARPLQSTAHDARAGFWFVARARGLEGDQLVASEPAAASPLCLQLPRRLRVELECEDGELSFYDAERRRHLYTFHASFGPVRPYFYLGGTCALTAPEPLRLCPLRIQVREELEA</sequence>
<evidence type="ECO:0000256" key="1">
    <source>
        <dbReference type="ARBA" id="ARBA00022723"/>
    </source>
</evidence>
<dbReference type="PROSITE" id="PS50119">
    <property type="entry name" value="ZF_BBOX"/>
    <property type="match status" value="1"/>
</dbReference>
<keyword evidence="3" id="KW-0862">Zinc</keyword>
<reference evidence="10" key="3">
    <citation type="submission" date="2025-09" db="UniProtKB">
        <authorList>
            <consortium name="Ensembl"/>
        </authorList>
    </citation>
    <scope>IDENTIFICATION</scope>
    <source>
        <strain evidence="10">Glennie</strain>
    </source>
</reference>
<dbReference type="InterPro" id="IPR001870">
    <property type="entry name" value="B30.2/SPRY"/>
</dbReference>
<dbReference type="OMA" id="CYDPFRE"/>
<dbReference type="Pfam" id="PF13765">
    <property type="entry name" value="PRY"/>
    <property type="match status" value="1"/>
</dbReference>
<feature type="region of interest" description="Disordered" evidence="6">
    <location>
        <begin position="184"/>
        <end position="205"/>
    </location>
</feature>
<keyword evidence="5" id="KW-0175">Coiled coil</keyword>
<dbReference type="Gene3D" id="3.30.40.10">
    <property type="entry name" value="Zinc/RING finger domain, C3HC4 (zinc finger)"/>
    <property type="match status" value="1"/>
</dbReference>
<dbReference type="PROSITE" id="PS00518">
    <property type="entry name" value="ZF_RING_1"/>
    <property type="match status" value="1"/>
</dbReference>
<dbReference type="GO" id="GO:0043065">
    <property type="term" value="P:positive regulation of apoptotic process"/>
    <property type="evidence" value="ECO:0000318"/>
    <property type="project" value="GO_Central"/>
</dbReference>
<feature type="coiled-coil region" evidence="5">
    <location>
        <begin position="310"/>
        <end position="354"/>
    </location>
</feature>
<name>A0A6I8N9Q6_ORNAN</name>
<dbReference type="InterPro" id="IPR013083">
    <property type="entry name" value="Znf_RING/FYVE/PHD"/>
</dbReference>
<dbReference type="SMART" id="SM00336">
    <property type="entry name" value="BBOX"/>
    <property type="match status" value="1"/>
</dbReference>
<dbReference type="InterPro" id="IPR000315">
    <property type="entry name" value="Znf_B-box"/>
</dbReference>
<dbReference type="Gene3D" id="2.60.120.920">
    <property type="match status" value="1"/>
</dbReference>
<dbReference type="GO" id="GO:0008270">
    <property type="term" value="F:zinc ion binding"/>
    <property type="evidence" value="ECO:0007669"/>
    <property type="project" value="UniProtKB-KW"/>
</dbReference>
<dbReference type="GO" id="GO:0045087">
    <property type="term" value="P:innate immune response"/>
    <property type="evidence" value="ECO:0000318"/>
    <property type="project" value="GO_Central"/>
</dbReference>
<feature type="compositionally biased region" description="Gly residues" evidence="6">
    <location>
        <begin position="189"/>
        <end position="202"/>
    </location>
</feature>
<reference evidence="10" key="2">
    <citation type="submission" date="2025-08" db="UniProtKB">
        <authorList>
            <consortium name="Ensembl"/>
        </authorList>
    </citation>
    <scope>IDENTIFICATION</scope>
    <source>
        <strain evidence="10">Glennie</strain>
    </source>
</reference>
<dbReference type="Gene3D" id="3.30.160.60">
    <property type="entry name" value="Classic Zinc Finger"/>
    <property type="match status" value="1"/>
</dbReference>
<dbReference type="FunCoup" id="A0A6I8N9Q6">
    <property type="interactions" value="1859"/>
</dbReference>
<dbReference type="Pfam" id="PF00622">
    <property type="entry name" value="SPRY"/>
    <property type="match status" value="1"/>
</dbReference>
<keyword evidence="1" id="KW-0479">Metal-binding</keyword>
<dbReference type="SMART" id="SM00449">
    <property type="entry name" value="SPRY"/>
    <property type="match status" value="1"/>
</dbReference>
<dbReference type="GO" id="GO:0005737">
    <property type="term" value="C:cytoplasm"/>
    <property type="evidence" value="ECO:0000318"/>
    <property type="project" value="GO_Central"/>
</dbReference>
<dbReference type="SMART" id="SM00589">
    <property type="entry name" value="PRY"/>
    <property type="match status" value="1"/>
</dbReference>
<evidence type="ECO:0000256" key="3">
    <source>
        <dbReference type="ARBA" id="ARBA00022833"/>
    </source>
</evidence>
<dbReference type="InterPro" id="IPR003877">
    <property type="entry name" value="SPRY_dom"/>
</dbReference>
<dbReference type="SMART" id="SM00184">
    <property type="entry name" value="RING"/>
    <property type="match status" value="1"/>
</dbReference>
<feature type="domain" description="RING-type" evidence="7">
    <location>
        <begin position="118"/>
        <end position="158"/>
    </location>
</feature>
<dbReference type="InterPro" id="IPR050143">
    <property type="entry name" value="TRIM/RBCC"/>
</dbReference>